<reference evidence="3" key="1">
    <citation type="submission" date="2020-06" db="EMBL/GenBank/DDBJ databases">
        <title>A chromosome-scale genome assembly of Talaromyces rugulosus W13939.</title>
        <authorList>
            <person name="Wang B."/>
            <person name="Guo L."/>
            <person name="Ye K."/>
            <person name="Wang L."/>
        </authorList>
    </citation>
    <scope>NUCLEOTIDE SEQUENCE [LARGE SCALE GENOMIC DNA]</scope>
    <source>
        <strain evidence="3">W13939</strain>
    </source>
</reference>
<feature type="region of interest" description="Disordered" evidence="1">
    <location>
        <begin position="20"/>
        <end position="41"/>
    </location>
</feature>
<dbReference type="Proteomes" id="UP000509510">
    <property type="component" value="Chromosome I"/>
</dbReference>
<dbReference type="GeneID" id="55987844"/>
<name>A0A7H8QJ85_TALRU</name>
<dbReference type="KEGG" id="trg:TRUGW13939_00329"/>
<organism evidence="2 3">
    <name type="scientific">Talaromyces rugulosus</name>
    <name type="common">Penicillium rugulosum</name>
    <dbReference type="NCBI Taxonomy" id="121627"/>
    <lineage>
        <taxon>Eukaryota</taxon>
        <taxon>Fungi</taxon>
        <taxon>Dikarya</taxon>
        <taxon>Ascomycota</taxon>
        <taxon>Pezizomycotina</taxon>
        <taxon>Eurotiomycetes</taxon>
        <taxon>Eurotiomycetidae</taxon>
        <taxon>Eurotiales</taxon>
        <taxon>Trichocomaceae</taxon>
        <taxon>Talaromyces</taxon>
        <taxon>Talaromyces sect. Islandici</taxon>
    </lineage>
</organism>
<dbReference type="OrthoDB" id="4345076at2759"/>
<dbReference type="AlphaFoldDB" id="A0A7H8QJ85"/>
<sequence>MKGSPFKRLRIFERTLLQSNISHEHRDQQQQDRDSCTSTNSSCRDMAIDDVTKASMRHHNTFRTANIVGNNERHEIRKVSLDDLSSFYNEAFALKRVSRLPLLRDHAPKVIKADPLSGILVLGYPRLHWAPLLQRVEASAFGLETLLELKLKLCSYIGVLYRNGVVYRVKQDCVYPVKRASGKWTLYLGGWQDVGFYPQSQWKSAALKELKTEQLDRIESFFALLCTRATAIAESGAMNGAKDQGKGWSG</sequence>
<evidence type="ECO:0000313" key="2">
    <source>
        <dbReference type="EMBL" id="QKX53253.1"/>
    </source>
</evidence>
<gene>
    <name evidence="2" type="ORF">TRUGW13939_00329</name>
</gene>
<proteinExistence type="predicted"/>
<evidence type="ECO:0000313" key="3">
    <source>
        <dbReference type="Proteomes" id="UP000509510"/>
    </source>
</evidence>
<keyword evidence="3" id="KW-1185">Reference proteome</keyword>
<feature type="compositionally biased region" description="Basic and acidic residues" evidence="1">
    <location>
        <begin position="22"/>
        <end position="35"/>
    </location>
</feature>
<dbReference type="EMBL" id="CP055898">
    <property type="protein sequence ID" value="QKX53253.1"/>
    <property type="molecule type" value="Genomic_DNA"/>
</dbReference>
<accession>A0A7H8QJ85</accession>
<dbReference type="RefSeq" id="XP_035339432.1">
    <property type="nucleotide sequence ID" value="XM_035483539.1"/>
</dbReference>
<evidence type="ECO:0000256" key="1">
    <source>
        <dbReference type="SAM" id="MobiDB-lite"/>
    </source>
</evidence>
<protein>
    <submittedName>
        <fullName evidence="2">Uncharacterized protein</fullName>
    </submittedName>
</protein>